<protein>
    <submittedName>
        <fullName evidence="4">Class II aldolase/adducin family protein</fullName>
    </submittedName>
</protein>
<dbReference type="Pfam" id="PF00596">
    <property type="entry name" value="Aldolase_II"/>
    <property type="match status" value="1"/>
</dbReference>
<dbReference type="InterPro" id="IPR050197">
    <property type="entry name" value="Aldolase_class_II_sugar_metab"/>
</dbReference>
<keyword evidence="5" id="KW-1185">Reference proteome</keyword>
<evidence type="ECO:0000313" key="4">
    <source>
        <dbReference type="EMBL" id="QDH21914.1"/>
    </source>
</evidence>
<dbReference type="InterPro" id="IPR001303">
    <property type="entry name" value="Aldolase_II/adducin_N"/>
</dbReference>
<dbReference type="KEGG" id="saca:FFV09_14370"/>
<evidence type="ECO:0000313" key="5">
    <source>
        <dbReference type="Proteomes" id="UP000316968"/>
    </source>
</evidence>
<dbReference type="GO" id="GO:0019323">
    <property type="term" value="P:pentose catabolic process"/>
    <property type="evidence" value="ECO:0007669"/>
    <property type="project" value="TreeGrafter"/>
</dbReference>
<dbReference type="OrthoDB" id="9794581at2"/>
<gene>
    <name evidence="4" type="ORF">FFV09_14370</name>
</gene>
<evidence type="ECO:0000256" key="1">
    <source>
        <dbReference type="ARBA" id="ARBA00022723"/>
    </source>
</evidence>
<organism evidence="4 5">
    <name type="scientific">Saccharibacillus brassicae</name>
    <dbReference type="NCBI Taxonomy" id="2583377"/>
    <lineage>
        <taxon>Bacteria</taxon>
        <taxon>Bacillati</taxon>
        <taxon>Bacillota</taxon>
        <taxon>Bacilli</taxon>
        <taxon>Bacillales</taxon>
        <taxon>Paenibacillaceae</taxon>
        <taxon>Saccharibacillus</taxon>
    </lineage>
</organism>
<name>A0A4Y6UXQ5_SACBS</name>
<dbReference type="GO" id="GO:0016832">
    <property type="term" value="F:aldehyde-lyase activity"/>
    <property type="evidence" value="ECO:0007669"/>
    <property type="project" value="TreeGrafter"/>
</dbReference>
<dbReference type="EMBL" id="CP041217">
    <property type="protein sequence ID" value="QDH21914.1"/>
    <property type="molecule type" value="Genomic_DNA"/>
</dbReference>
<dbReference type="PANTHER" id="PTHR22789">
    <property type="entry name" value="FUCULOSE PHOSPHATE ALDOLASE"/>
    <property type="match status" value="1"/>
</dbReference>
<dbReference type="AlphaFoldDB" id="A0A4Y6UXQ5"/>
<proteinExistence type="predicted"/>
<sequence length="225" mass="25112">MTQPHSIADPVERERLLRLQICDIGRNLFNKDFIAANDGNISARLSETEILASPTGVSKGYLEPHMLVKVNLDGEIVEAADGYRPSTEVKMHLRVYRECPDMNGVVHAHPPYATAFAIKGEALDKMMMPESVIAMGDIPLAVYGTPSTEEIPDSIMPFLGKKTAVLLESHGALTWGKSVMDAYMNMERLEYTAKLTFLTRMIDGERELPQHRIDELVGLRAFYGF</sequence>
<dbReference type="RefSeq" id="WP_141448458.1">
    <property type="nucleotide sequence ID" value="NZ_CP041217.1"/>
</dbReference>
<dbReference type="GO" id="GO:0005829">
    <property type="term" value="C:cytosol"/>
    <property type="evidence" value="ECO:0007669"/>
    <property type="project" value="TreeGrafter"/>
</dbReference>
<dbReference type="SMART" id="SM01007">
    <property type="entry name" value="Aldolase_II"/>
    <property type="match status" value="1"/>
</dbReference>
<dbReference type="Gene3D" id="3.40.225.10">
    <property type="entry name" value="Class II aldolase/adducin N-terminal domain"/>
    <property type="match status" value="1"/>
</dbReference>
<dbReference type="PANTHER" id="PTHR22789:SF0">
    <property type="entry name" value="3-OXO-TETRONATE 4-PHOSPHATE DECARBOXYLASE-RELATED"/>
    <property type="match status" value="1"/>
</dbReference>
<reference evidence="4 5" key="1">
    <citation type="submission" date="2019-06" db="EMBL/GenBank/DDBJ databases">
        <title>Saccharibacillus brassicae sp. nov., an endophytic bacterium isolated from Chinese cabbage seeds (Brassica pekinensis).</title>
        <authorList>
            <person name="Jiang L."/>
            <person name="Lee J."/>
            <person name="Kim S.W."/>
        </authorList>
    </citation>
    <scope>NUCLEOTIDE SEQUENCE [LARGE SCALE GENOMIC DNA]</scope>
    <source>
        <strain evidence="5">KCTC 43072 / ATSA2</strain>
    </source>
</reference>
<dbReference type="GO" id="GO:0046872">
    <property type="term" value="F:metal ion binding"/>
    <property type="evidence" value="ECO:0007669"/>
    <property type="project" value="UniProtKB-KW"/>
</dbReference>
<keyword evidence="2" id="KW-0456">Lyase</keyword>
<dbReference type="Proteomes" id="UP000316968">
    <property type="component" value="Chromosome"/>
</dbReference>
<evidence type="ECO:0000256" key="2">
    <source>
        <dbReference type="ARBA" id="ARBA00023239"/>
    </source>
</evidence>
<evidence type="ECO:0000259" key="3">
    <source>
        <dbReference type="SMART" id="SM01007"/>
    </source>
</evidence>
<keyword evidence="1" id="KW-0479">Metal-binding</keyword>
<dbReference type="SUPFAM" id="SSF53639">
    <property type="entry name" value="AraD/HMP-PK domain-like"/>
    <property type="match status" value="1"/>
</dbReference>
<accession>A0A4Y6UXQ5</accession>
<dbReference type="InterPro" id="IPR036409">
    <property type="entry name" value="Aldolase_II/adducin_N_sf"/>
</dbReference>
<feature type="domain" description="Class II aldolase/adducin N-terminal" evidence="3">
    <location>
        <begin position="19"/>
        <end position="197"/>
    </location>
</feature>